<evidence type="ECO:0000256" key="6">
    <source>
        <dbReference type="SAM" id="MobiDB-lite"/>
    </source>
</evidence>
<organism evidence="8 9">
    <name type="scientific">Microbacterium gallinarum</name>
    <dbReference type="NCBI Taxonomy" id="2762209"/>
    <lineage>
        <taxon>Bacteria</taxon>
        <taxon>Bacillati</taxon>
        <taxon>Actinomycetota</taxon>
        <taxon>Actinomycetes</taxon>
        <taxon>Micrococcales</taxon>
        <taxon>Microbacteriaceae</taxon>
        <taxon>Microbacterium</taxon>
    </lineage>
</organism>
<dbReference type="HAMAP" id="MF_00116">
    <property type="entry name" value="dUTPase_bact"/>
    <property type="match status" value="1"/>
</dbReference>
<feature type="binding site" evidence="5">
    <location>
        <begin position="79"/>
        <end position="81"/>
    </location>
    <ligand>
        <name>substrate</name>
    </ligand>
</feature>
<feature type="region of interest" description="Disordered" evidence="6">
    <location>
        <begin position="133"/>
        <end position="174"/>
    </location>
</feature>
<keyword evidence="5" id="KW-0460">Magnesium</keyword>
<evidence type="ECO:0000313" key="8">
    <source>
        <dbReference type="EMBL" id="MBD8024086.1"/>
    </source>
</evidence>
<comment type="cofactor">
    <cofactor evidence="5">
        <name>Mg(2+)</name>
        <dbReference type="ChEBI" id="CHEBI:18420"/>
    </cofactor>
</comment>
<dbReference type="Pfam" id="PF00692">
    <property type="entry name" value="dUTPase"/>
    <property type="match status" value="1"/>
</dbReference>
<comment type="function">
    <text evidence="5">This enzyme is involved in nucleotide metabolism: it produces dUMP, the immediate precursor of thymidine nucleotides and it decreases the intracellular concentration of dUTP so that uracil cannot be incorporated into DNA.</text>
</comment>
<feature type="compositionally biased region" description="Basic and acidic residues" evidence="6">
    <location>
        <begin position="158"/>
        <end position="174"/>
    </location>
</feature>
<feature type="binding site" evidence="5">
    <location>
        <position position="75"/>
    </location>
    <ligand>
        <name>substrate</name>
    </ligand>
</feature>
<comment type="similarity">
    <text evidence="1 5">Belongs to the dUTPase family.</text>
</comment>
<dbReference type="GO" id="GO:0004170">
    <property type="term" value="F:dUTP diphosphatase activity"/>
    <property type="evidence" value="ECO:0007669"/>
    <property type="project" value="UniProtKB-EC"/>
</dbReference>
<dbReference type="InterPro" id="IPR036157">
    <property type="entry name" value="dUTPase-like_sf"/>
</dbReference>
<dbReference type="InterPro" id="IPR008181">
    <property type="entry name" value="dUTPase"/>
</dbReference>
<sequence>MTETVDVPIIASDVPVYAHPGDAGADLMAAEATRLEPGQRAMVGTGVRIALPEGYVAFVVPRSGLAAKHGITVVNAPGTVDAGYRGEIKVILLNTDAEHAHDIAVGDRIAQLIVMPVPRARFVPVEALPESARGEGGFGSTGFSGGSAAVPPTSLGESTREAPRDLDKKDGVLA</sequence>
<name>A0ABR8X5C2_9MICO</name>
<dbReference type="PANTHER" id="PTHR11241:SF0">
    <property type="entry name" value="DEOXYURIDINE 5'-TRIPHOSPHATE NUCLEOTIDOHYDROLASE"/>
    <property type="match status" value="1"/>
</dbReference>
<gene>
    <name evidence="5 8" type="primary">dut</name>
    <name evidence="8" type="ORF">H9622_10835</name>
</gene>
<evidence type="ECO:0000313" key="9">
    <source>
        <dbReference type="Proteomes" id="UP000602532"/>
    </source>
</evidence>
<accession>A0ABR8X5C2</accession>
<proteinExistence type="inferred from homology"/>
<comment type="catalytic activity">
    <reaction evidence="4 5">
        <text>dUTP + H2O = dUMP + diphosphate + H(+)</text>
        <dbReference type="Rhea" id="RHEA:10248"/>
        <dbReference type="ChEBI" id="CHEBI:15377"/>
        <dbReference type="ChEBI" id="CHEBI:15378"/>
        <dbReference type="ChEBI" id="CHEBI:33019"/>
        <dbReference type="ChEBI" id="CHEBI:61555"/>
        <dbReference type="ChEBI" id="CHEBI:246422"/>
        <dbReference type="EC" id="3.6.1.23"/>
    </reaction>
</comment>
<evidence type="ECO:0000256" key="5">
    <source>
        <dbReference type="HAMAP-Rule" id="MF_00116"/>
    </source>
</evidence>
<keyword evidence="9" id="KW-1185">Reference proteome</keyword>
<dbReference type="NCBIfam" id="NF001862">
    <property type="entry name" value="PRK00601.1"/>
    <property type="match status" value="1"/>
</dbReference>
<feature type="binding site" evidence="5">
    <location>
        <begin position="62"/>
        <end position="64"/>
    </location>
    <ligand>
        <name>substrate</name>
    </ligand>
</feature>
<dbReference type="InterPro" id="IPR033704">
    <property type="entry name" value="dUTPase_trimeric"/>
</dbReference>
<evidence type="ECO:0000256" key="2">
    <source>
        <dbReference type="ARBA" id="ARBA00022801"/>
    </source>
</evidence>
<dbReference type="PANTHER" id="PTHR11241">
    <property type="entry name" value="DEOXYURIDINE 5'-TRIPHOSPHATE NUCLEOTIDOHYDROLASE"/>
    <property type="match status" value="1"/>
</dbReference>
<comment type="caution">
    <text evidence="5">Lacks conserved residue(s) required for the propagation of feature annotation.</text>
</comment>
<dbReference type="EMBL" id="JACSPM010000003">
    <property type="protein sequence ID" value="MBD8024086.1"/>
    <property type="molecule type" value="Genomic_DNA"/>
</dbReference>
<keyword evidence="2 5" id="KW-0378">Hydrolase</keyword>
<comment type="caution">
    <text evidence="8">The sequence shown here is derived from an EMBL/GenBank/DDBJ whole genome shotgun (WGS) entry which is preliminary data.</text>
</comment>
<dbReference type="Proteomes" id="UP000602532">
    <property type="component" value="Unassembled WGS sequence"/>
</dbReference>
<protein>
    <recommendedName>
        <fullName evidence="5">Deoxyuridine 5'-triphosphate nucleotidohydrolase</fullName>
        <shortName evidence="5">dUTPase</shortName>
        <ecNumber evidence="5">3.6.1.23</ecNumber>
    </recommendedName>
    <alternativeName>
        <fullName evidence="5">dUTP pyrophosphatase</fullName>
    </alternativeName>
</protein>
<keyword evidence="5" id="KW-0479">Metal-binding</keyword>
<dbReference type="EC" id="3.6.1.23" evidence="5"/>
<dbReference type="CDD" id="cd07557">
    <property type="entry name" value="trimeric_dUTPase"/>
    <property type="match status" value="1"/>
</dbReference>
<feature type="compositionally biased region" description="Gly residues" evidence="6">
    <location>
        <begin position="134"/>
        <end position="145"/>
    </location>
</feature>
<feature type="domain" description="dUTPase-like" evidence="7">
    <location>
        <begin position="13"/>
        <end position="142"/>
    </location>
</feature>
<evidence type="ECO:0000259" key="7">
    <source>
        <dbReference type="Pfam" id="PF00692"/>
    </source>
</evidence>
<dbReference type="RefSeq" id="WP_191766401.1">
    <property type="nucleotide sequence ID" value="NZ_JACSPM010000003.1"/>
</dbReference>
<comment type="pathway">
    <text evidence="5">Pyrimidine metabolism; dUMP biosynthesis; dUMP from dCTP (dUTP route): step 2/2.</text>
</comment>
<dbReference type="InterPro" id="IPR029054">
    <property type="entry name" value="dUTPase-like"/>
</dbReference>
<keyword evidence="3 5" id="KW-0546">Nucleotide metabolism</keyword>
<dbReference type="Gene3D" id="2.70.40.10">
    <property type="match status" value="1"/>
</dbReference>
<evidence type="ECO:0000256" key="1">
    <source>
        <dbReference type="ARBA" id="ARBA00006581"/>
    </source>
</evidence>
<evidence type="ECO:0000256" key="4">
    <source>
        <dbReference type="ARBA" id="ARBA00047686"/>
    </source>
</evidence>
<dbReference type="NCBIfam" id="TIGR00576">
    <property type="entry name" value="dut"/>
    <property type="match status" value="1"/>
</dbReference>
<dbReference type="SUPFAM" id="SSF51283">
    <property type="entry name" value="dUTPase-like"/>
    <property type="match status" value="1"/>
</dbReference>
<evidence type="ECO:0000256" key="3">
    <source>
        <dbReference type="ARBA" id="ARBA00023080"/>
    </source>
</evidence>
<reference evidence="8 9" key="1">
    <citation type="submission" date="2020-08" db="EMBL/GenBank/DDBJ databases">
        <title>A Genomic Blueprint of the Chicken Gut Microbiome.</title>
        <authorList>
            <person name="Gilroy R."/>
            <person name="Ravi A."/>
            <person name="Getino M."/>
            <person name="Pursley I."/>
            <person name="Horton D.L."/>
            <person name="Alikhan N.-F."/>
            <person name="Baker D."/>
            <person name="Gharbi K."/>
            <person name="Hall N."/>
            <person name="Watson M."/>
            <person name="Adriaenssens E.M."/>
            <person name="Foster-Nyarko E."/>
            <person name="Jarju S."/>
            <person name="Secka A."/>
            <person name="Antonio M."/>
            <person name="Oren A."/>
            <person name="Chaudhuri R."/>
            <person name="La Ragione R.M."/>
            <person name="Hildebrand F."/>
            <person name="Pallen M.J."/>
        </authorList>
    </citation>
    <scope>NUCLEOTIDE SEQUENCE [LARGE SCALE GENOMIC DNA]</scope>
    <source>
        <strain evidence="8 9">Sa1CUA4</strain>
    </source>
</reference>